<proteinExistence type="predicted"/>
<keyword evidence="1" id="KW-1133">Transmembrane helix</keyword>
<reference evidence="2" key="2">
    <citation type="submission" date="2017-11" db="EMBL/GenBank/DDBJ databases">
        <title>Coralsnake Venomics: Analyses of Venom Gland Transcriptomes and Proteomes of Six Brazilian Taxa.</title>
        <authorList>
            <person name="Aird S.D."/>
            <person name="Jorge da Silva N."/>
            <person name="Qiu L."/>
            <person name="Villar-Briones A."/>
            <person name="Aparecida-Saddi V."/>
            <person name="Campos-Telles M.P."/>
            <person name="Grau M."/>
            <person name="Mikheyev A.S."/>
        </authorList>
    </citation>
    <scope>NUCLEOTIDE SEQUENCE</scope>
    <source>
        <tissue evidence="2">Venom_gland</tissue>
    </source>
</reference>
<accession>A0A2D4NHE8</accession>
<evidence type="ECO:0000256" key="1">
    <source>
        <dbReference type="SAM" id="Phobius"/>
    </source>
</evidence>
<sequence length="120" mass="13901">MMNHRITLFETRSLKWAMSPKSRIHNSQGNTEKLCLLHCYWVLLCCSCSHGNFIFNFHDNLPVLPPQPSSKELIHHVALKRGTTLKGIKKGLFCLVFLLYVLLTLKLHVNWPLLQPPNIR</sequence>
<evidence type="ECO:0000313" key="2">
    <source>
        <dbReference type="EMBL" id="LAB44383.1"/>
    </source>
</evidence>
<dbReference type="AlphaFoldDB" id="A0A2D4NHE8"/>
<reference evidence="2" key="1">
    <citation type="submission" date="2017-07" db="EMBL/GenBank/DDBJ databases">
        <authorList>
            <person name="Mikheyev A."/>
            <person name="Grau M."/>
        </authorList>
    </citation>
    <scope>NUCLEOTIDE SEQUENCE</scope>
    <source>
        <tissue evidence="2">Venom_gland</tissue>
    </source>
</reference>
<dbReference type="EMBL" id="IACM01174630">
    <property type="protein sequence ID" value="LAB44383.1"/>
    <property type="molecule type" value="Transcribed_RNA"/>
</dbReference>
<keyword evidence="1" id="KW-0812">Transmembrane</keyword>
<protein>
    <submittedName>
        <fullName evidence="2">Uncharacterized protein</fullName>
    </submittedName>
</protein>
<organism evidence="2">
    <name type="scientific">Micrurus spixii</name>
    <name type="common">Amazon coral snake</name>
    <dbReference type="NCBI Taxonomy" id="129469"/>
    <lineage>
        <taxon>Eukaryota</taxon>
        <taxon>Metazoa</taxon>
        <taxon>Chordata</taxon>
        <taxon>Craniata</taxon>
        <taxon>Vertebrata</taxon>
        <taxon>Euteleostomi</taxon>
        <taxon>Lepidosauria</taxon>
        <taxon>Squamata</taxon>
        <taxon>Bifurcata</taxon>
        <taxon>Unidentata</taxon>
        <taxon>Episquamata</taxon>
        <taxon>Toxicofera</taxon>
        <taxon>Serpentes</taxon>
        <taxon>Colubroidea</taxon>
        <taxon>Elapidae</taxon>
        <taxon>Elapinae</taxon>
        <taxon>Micrurus</taxon>
    </lineage>
</organism>
<keyword evidence="1" id="KW-0472">Membrane</keyword>
<name>A0A2D4NHE8_9SAUR</name>
<feature type="transmembrane region" description="Helical" evidence="1">
    <location>
        <begin position="91"/>
        <end position="109"/>
    </location>
</feature>